<comment type="caution">
    <text evidence="1">The sequence shown here is derived from an EMBL/GenBank/DDBJ whole genome shotgun (WGS) entry which is preliminary data.</text>
</comment>
<organism evidence="1 2">
    <name type="scientific">Pontibacter virosus</name>
    <dbReference type="NCBI Taxonomy" id="1765052"/>
    <lineage>
        <taxon>Bacteria</taxon>
        <taxon>Pseudomonadati</taxon>
        <taxon>Bacteroidota</taxon>
        <taxon>Cytophagia</taxon>
        <taxon>Cytophagales</taxon>
        <taxon>Hymenobacteraceae</taxon>
        <taxon>Pontibacter</taxon>
    </lineage>
</organism>
<dbReference type="Proteomes" id="UP000245466">
    <property type="component" value="Unassembled WGS sequence"/>
</dbReference>
<keyword evidence="2" id="KW-1185">Reference proteome</keyword>
<accession>A0A2U1B2D5</accession>
<reference evidence="1 2" key="1">
    <citation type="submission" date="2018-04" db="EMBL/GenBank/DDBJ databases">
        <title>Genomic Encyclopedia of Type Strains, Phase IV (KMG-IV): sequencing the most valuable type-strain genomes for metagenomic binning, comparative biology and taxonomic classification.</title>
        <authorList>
            <person name="Goeker M."/>
        </authorList>
    </citation>
    <scope>NUCLEOTIDE SEQUENCE [LARGE SCALE GENOMIC DNA]</scope>
    <source>
        <strain evidence="1 2">DSM 100231</strain>
    </source>
</reference>
<proteinExistence type="predicted"/>
<dbReference type="EMBL" id="QEKI01000002">
    <property type="protein sequence ID" value="PVY42835.1"/>
    <property type="molecule type" value="Genomic_DNA"/>
</dbReference>
<sequence>MKLEIIDTIIDALRKEIENNTIQMAITSPNAVMYINNHEEGYTEGDVAFFHSPDIFLDDVLHMGEINERAEHLSEFIENLEIASDHTKIEVLSEIDSNTNKKVRVYRFVYSPRYLDDELEPYSIDDDFRIYLFKTSIAFDRLTATIGI</sequence>
<dbReference type="RefSeq" id="WP_116541892.1">
    <property type="nucleotide sequence ID" value="NZ_QEKI01000002.1"/>
</dbReference>
<dbReference type="AlphaFoldDB" id="A0A2U1B2D5"/>
<protein>
    <submittedName>
        <fullName evidence="1">Uncharacterized protein</fullName>
    </submittedName>
</protein>
<evidence type="ECO:0000313" key="2">
    <source>
        <dbReference type="Proteomes" id="UP000245466"/>
    </source>
</evidence>
<name>A0A2U1B2D5_9BACT</name>
<evidence type="ECO:0000313" key="1">
    <source>
        <dbReference type="EMBL" id="PVY42835.1"/>
    </source>
</evidence>
<gene>
    <name evidence="1" type="ORF">C8E01_1028</name>
</gene>